<dbReference type="InterPro" id="IPR045247">
    <property type="entry name" value="Oye-like"/>
</dbReference>
<dbReference type="Proteomes" id="UP000039865">
    <property type="component" value="Unassembled WGS sequence"/>
</dbReference>
<dbReference type="Pfam" id="PF00724">
    <property type="entry name" value="Oxidored_FMN"/>
    <property type="match status" value="1"/>
</dbReference>
<dbReference type="Gene3D" id="3.20.20.70">
    <property type="entry name" value="Aldolase class I"/>
    <property type="match status" value="1"/>
</dbReference>
<dbReference type="OrthoDB" id="72788at2759"/>
<evidence type="ECO:0000259" key="4">
    <source>
        <dbReference type="Pfam" id="PF00724"/>
    </source>
</evidence>
<dbReference type="PANTHER" id="PTHR22893:SF91">
    <property type="entry name" value="NADPH DEHYDROGENASE 2-RELATED"/>
    <property type="match status" value="1"/>
</dbReference>
<dbReference type="InParanoid" id="A0A078A7P4"/>
<dbReference type="GO" id="GO:0016628">
    <property type="term" value="F:oxidoreductase activity, acting on the CH-CH group of donors, NAD or NADP as acceptor"/>
    <property type="evidence" value="ECO:0007669"/>
    <property type="project" value="UniProtKB-ARBA"/>
</dbReference>
<protein>
    <submittedName>
        <fullName evidence="5">Fad fmn-binding family protein</fullName>
    </submittedName>
</protein>
<proteinExistence type="inferred from homology"/>
<gene>
    <name evidence="5" type="primary">Contig14494.g15444</name>
    <name evidence="5" type="ORF">STYLEM_7239</name>
</gene>
<reference evidence="5 6" key="1">
    <citation type="submission" date="2014-06" db="EMBL/GenBank/DDBJ databases">
        <authorList>
            <person name="Swart Estienne"/>
        </authorList>
    </citation>
    <scope>NUCLEOTIDE SEQUENCE [LARGE SCALE GENOMIC DNA]</scope>
    <source>
        <strain evidence="5 6">130c</strain>
    </source>
</reference>
<name>A0A078A7P4_STYLE</name>
<sequence length="408" mass="45347">MNKTIKTALTQIANKRPFGTYANGVQPVLTTAKVGDVNLKNRVVMSALTRQKAPREGSNRGVPSELHQEYYSSRAEDAGFVLTECSSVSEDGDSFPGSTGIYNDQQVEGWKKVTEAVHSKDGRIFLQIWHAGRAAHPDQIGGRTPISSSAIAIDSKVWAGGKLQPHVVPKEATLDDIKRVIEAFRAGAERAKQAGFDGVELHGANGYFIDQFLRDGVNKRTDNYGGSLENRSRLCFEVLDQLISVFGSQRVGVKLSPVNDYNKMEDSDPIALVSHLIPKLNERKLGFVELTEGFSLEGRDAALRKKFYENRTEKSFREIFKRQFDGTYITNHGMTQDSANETIQKGHTDLVSFGQLYVANRDLVHKFRTGAPLNKMQFADPKQLMAYLYGELGALGYTDTSVYEPKQK</sequence>
<evidence type="ECO:0000256" key="1">
    <source>
        <dbReference type="ARBA" id="ARBA00001917"/>
    </source>
</evidence>
<accession>A0A078A7P4</accession>
<feature type="domain" description="NADH:flavin oxidoreductase/NADH oxidase N-terminal" evidence="4">
    <location>
        <begin position="33"/>
        <end position="374"/>
    </location>
</feature>
<dbReference type="AlphaFoldDB" id="A0A078A7P4"/>
<dbReference type="CDD" id="cd02933">
    <property type="entry name" value="OYE_like_FMN"/>
    <property type="match status" value="1"/>
</dbReference>
<evidence type="ECO:0000256" key="3">
    <source>
        <dbReference type="ARBA" id="ARBA00023002"/>
    </source>
</evidence>
<dbReference type="InterPro" id="IPR013785">
    <property type="entry name" value="Aldolase_TIM"/>
</dbReference>
<dbReference type="FunFam" id="3.20.20.70:FF:000059">
    <property type="entry name" value="N-ethylmaleimide reductase, FMN-linked"/>
    <property type="match status" value="1"/>
</dbReference>
<evidence type="ECO:0000313" key="6">
    <source>
        <dbReference type="Proteomes" id="UP000039865"/>
    </source>
</evidence>
<comment type="cofactor">
    <cofactor evidence="1">
        <name>FMN</name>
        <dbReference type="ChEBI" id="CHEBI:58210"/>
    </cofactor>
</comment>
<dbReference type="InterPro" id="IPR001155">
    <property type="entry name" value="OxRdtase_FMN_N"/>
</dbReference>
<dbReference type="OMA" id="MIGFGRP"/>
<evidence type="ECO:0000313" key="5">
    <source>
        <dbReference type="EMBL" id="CDW78264.1"/>
    </source>
</evidence>
<comment type="similarity">
    <text evidence="2">Belongs to the NADH:flavin oxidoreductase/NADH oxidase family.</text>
</comment>
<evidence type="ECO:0000256" key="2">
    <source>
        <dbReference type="ARBA" id="ARBA00005979"/>
    </source>
</evidence>
<dbReference type="GO" id="GO:0010181">
    <property type="term" value="F:FMN binding"/>
    <property type="evidence" value="ECO:0007669"/>
    <property type="project" value="InterPro"/>
</dbReference>
<dbReference type="GO" id="GO:0005829">
    <property type="term" value="C:cytosol"/>
    <property type="evidence" value="ECO:0007669"/>
    <property type="project" value="UniProtKB-ARBA"/>
</dbReference>
<keyword evidence="6" id="KW-1185">Reference proteome</keyword>
<organism evidence="5 6">
    <name type="scientific">Stylonychia lemnae</name>
    <name type="common">Ciliate</name>
    <dbReference type="NCBI Taxonomy" id="5949"/>
    <lineage>
        <taxon>Eukaryota</taxon>
        <taxon>Sar</taxon>
        <taxon>Alveolata</taxon>
        <taxon>Ciliophora</taxon>
        <taxon>Intramacronucleata</taxon>
        <taxon>Spirotrichea</taxon>
        <taxon>Stichotrichia</taxon>
        <taxon>Sporadotrichida</taxon>
        <taxon>Oxytrichidae</taxon>
        <taxon>Stylonychinae</taxon>
        <taxon>Stylonychia</taxon>
    </lineage>
</organism>
<keyword evidence="3" id="KW-0560">Oxidoreductase</keyword>
<dbReference type="SUPFAM" id="SSF51395">
    <property type="entry name" value="FMN-linked oxidoreductases"/>
    <property type="match status" value="1"/>
</dbReference>
<dbReference type="EMBL" id="CCKQ01006930">
    <property type="protein sequence ID" value="CDW78264.1"/>
    <property type="molecule type" value="Genomic_DNA"/>
</dbReference>
<dbReference type="PANTHER" id="PTHR22893">
    <property type="entry name" value="NADH OXIDOREDUCTASE-RELATED"/>
    <property type="match status" value="1"/>
</dbReference>